<dbReference type="PANTHER" id="PTHR47481:SF22">
    <property type="entry name" value="RETROTRANSPOSON GAG DOMAIN-CONTAINING PROTEIN"/>
    <property type="match status" value="1"/>
</dbReference>
<reference evidence="2" key="2">
    <citation type="submission" date="2023-06" db="EMBL/GenBank/DDBJ databases">
        <authorList>
            <person name="Swenson N.G."/>
            <person name="Wegrzyn J.L."/>
            <person name="Mcevoy S.L."/>
        </authorList>
    </citation>
    <scope>NUCLEOTIDE SEQUENCE</scope>
    <source>
        <strain evidence="2">NS2018</strain>
        <tissue evidence="2">Leaf</tissue>
    </source>
</reference>
<feature type="region of interest" description="Disordered" evidence="1">
    <location>
        <begin position="243"/>
        <end position="305"/>
    </location>
</feature>
<accession>A0AA39W6A0</accession>
<sequence length="341" mass="37582">MVSSIVLSSGQNNSVQAIPFTNTFNHPLSIKLDHENYLLWKSQMLPVIQGHDLKGYILGTHPCPPKDITPKTGDSSTDEPTINPHYVSWRKQDKLLLSWINASLTPEVLVQVTSLETSHDVWSTLAQLFADQSQARVSSLRFQLQTIKKKKGSLSVLEHLNKIKSTTNKLVVAMLRPLSDDEIINYVLGGLGPEYDSFVHAINLCSISLSFNDLRGLLLNHETGAQQHVTTDASVHMAFHHPQNRTNKNQSPDSFHRSSSQSSQFNSAPSGQFYGANGGQFYGTHGGRRGGRGGKGRGGHQNSSRPHCQIVEKLGIMPALVIIDSIITINISHLLITQCRP</sequence>
<protein>
    <recommendedName>
        <fullName evidence="4">Retrotransposon Copia-like N-terminal domain-containing protein</fullName>
    </recommendedName>
</protein>
<evidence type="ECO:0000313" key="3">
    <source>
        <dbReference type="Proteomes" id="UP001168877"/>
    </source>
</evidence>
<keyword evidence="3" id="KW-1185">Reference proteome</keyword>
<feature type="compositionally biased region" description="Gly residues" evidence="1">
    <location>
        <begin position="276"/>
        <end position="285"/>
    </location>
</feature>
<dbReference type="Pfam" id="PF14223">
    <property type="entry name" value="Retrotran_gag_2"/>
    <property type="match status" value="1"/>
</dbReference>
<proteinExistence type="predicted"/>
<gene>
    <name evidence="2" type="ORF">LWI29_014156</name>
</gene>
<comment type="caution">
    <text evidence="2">The sequence shown here is derived from an EMBL/GenBank/DDBJ whole genome shotgun (WGS) entry which is preliminary data.</text>
</comment>
<dbReference type="AlphaFoldDB" id="A0AA39W6A0"/>
<organism evidence="2 3">
    <name type="scientific">Acer saccharum</name>
    <name type="common">Sugar maple</name>
    <dbReference type="NCBI Taxonomy" id="4024"/>
    <lineage>
        <taxon>Eukaryota</taxon>
        <taxon>Viridiplantae</taxon>
        <taxon>Streptophyta</taxon>
        <taxon>Embryophyta</taxon>
        <taxon>Tracheophyta</taxon>
        <taxon>Spermatophyta</taxon>
        <taxon>Magnoliopsida</taxon>
        <taxon>eudicotyledons</taxon>
        <taxon>Gunneridae</taxon>
        <taxon>Pentapetalae</taxon>
        <taxon>rosids</taxon>
        <taxon>malvids</taxon>
        <taxon>Sapindales</taxon>
        <taxon>Sapindaceae</taxon>
        <taxon>Hippocastanoideae</taxon>
        <taxon>Acereae</taxon>
        <taxon>Acer</taxon>
    </lineage>
</organism>
<evidence type="ECO:0000313" key="2">
    <source>
        <dbReference type="EMBL" id="KAK0604285.1"/>
    </source>
</evidence>
<reference evidence="2" key="1">
    <citation type="journal article" date="2022" name="Plant J.">
        <title>Strategies of tolerance reflected in two North American maple genomes.</title>
        <authorList>
            <person name="McEvoy S.L."/>
            <person name="Sezen U.U."/>
            <person name="Trouern-Trend A."/>
            <person name="McMahon S.M."/>
            <person name="Schaberg P.G."/>
            <person name="Yang J."/>
            <person name="Wegrzyn J.L."/>
            <person name="Swenson N.G."/>
        </authorList>
    </citation>
    <scope>NUCLEOTIDE SEQUENCE</scope>
    <source>
        <strain evidence="2">NS2018</strain>
    </source>
</reference>
<evidence type="ECO:0000256" key="1">
    <source>
        <dbReference type="SAM" id="MobiDB-lite"/>
    </source>
</evidence>
<feature type="compositionally biased region" description="Low complexity" evidence="1">
    <location>
        <begin position="251"/>
        <end position="270"/>
    </location>
</feature>
<dbReference type="Proteomes" id="UP001168877">
    <property type="component" value="Unassembled WGS sequence"/>
</dbReference>
<evidence type="ECO:0008006" key="4">
    <source>
        <dbReference type="Google" id="ProtNLM"/>
    </source>
</evidence>
<name>A0AA39W6A0_ACESA</name>
<feature type="compositionally biased region" description="Basic residues" evidence="1">
    <location>
        <begin position="286"/>
        <end position="298"/>
    </location>
</feature>
<dbReference type="EMBL" id="JAUESC010000002">
    <property type="protein sequence ID" value="KAK0604285.1"/>
    <property type="molecule type" value="Genomic_DNA"/>
</dbReference>
<dbReference type="PANTHER" id="PTHR47481">
    <property type="match status" value="1"/>
</dbReference>